<evidence type="ECO:0000256" key="2">
    <source>
        <dbReference type="SAM" id="MobiDB-lite"/>
    </source>
</evidence>
<protein>
    <recommendedName>
        <fullName evidence="3">DUF6651 domain-containing protein</fullName>
    </recommendedName>
</protein>
<evidence type="ECO:0000259" key="3">
    <source>
        <dbReference type="Pfam" id="PF20356"/>
    </source>
</evidence>
<dbReference type="EMBL" id="JAVIGA010000001">
    <property type="protein sequence ID" value="MDQ9125014.1"/>
    <property type="molecule type" value="Genomic_DNA"/>
</dbReference>
<dbReference type="RefSeq" id="WP_309046457.1">
    <property type="nucleotide sequence ID" value="NZ_JAVIGA010000001.1"/>
</dbReference>
<evidence type="ECO:0000256" key="1">
    <source>
        <dbReference type="SAM" id="Coils"/>
    </source>
</evidence>
<name>A0AAJ1YBE4_SERFO</name>
<dbReference type="AlphaFoldDB" id="A0AAJ1YBE4"/>
<feature type="region of interest" description="Disordered" evidence="2">
    <location>
        <begin position="205"/>
        <end position="225"/>
    </location>
</feature>
<feature type="coiled-coil region" evidence="1">
    <location>
        <begin position="35"/>
        <end position="62"/>
    </location>
</feature>
<keyword evidence="1" id="KW-0175">Coiled coil</keyword>
<reference evidence="4" key="1">
    <citation type="submission" date="2023-08" db="EMBL/GenBank/DDBJ databases">
        <title>The Comparative Genomic Analysis of Yersiniaceae from Polar Regions.</title>
        <authorList>
            <person name="Goncharov A."/>
            <person name="Aslanov B."/>
            <person name="Kolodzhieva V."/>
            <person name="Azarov D."/>
            <person name="Mochov A."/>
            <person name="Lebedeva E."/>
        </authorList>
    </citation>
    <scope>NUCLEOTIDE SEQUENCE</scope>
    <source>
        <strain evidence="4">Vf</strain>
    </source>
</reference>
<sequence>MKLKTVEVNGATYAVIENGHPVYTHPDGKEIPFDAAQATGKIASLNAEAKTHREAKETVETQLKKFAGIDDPVKALEAMQTVLKIDQKKLIDAGEVDQVKAAITKEFQAKLDESKQENEKLSNLLNTEMIGGRFNGSKFIADKLAIPADFVQARFGQSFKIEDGKVVAYDAAGNKVFSRAKPGELAEFDEALEHLVEQYPQKDHILKGTGHNGNGTPPSQFQQGQKTMKRAAFDALSPADRVAAAKDKITIVD</sequence>
<evidence type="ECO:0000313" key="4">
    <source>
        <dbReference type="EMBL" id="MDQ9125014.1"/>
    </source>
</evidence>
<evidence type="ECO:0000313" key="5">
    <source>
        <dbReference type="Proteomes" id="UP001224622"/>
    </source>
</evidence>
<comment type="caution">
    <text evidence="4">The sequence shown here is derived from an EMBL/GenBank/DDBJ whole genome shotgun (WGS) entry which is preliminary data.</text>
</comment>
<organism evidence="4 5">
    <name type="scientific">Serratia fonticola</name>
    <dbReference type="NCBI Taxonomy" id="47917"/>
    <lineage>
        <taxon>Bacteria</taxon>
        <taxon>Pseudomonadati</taxon>
        <taxon>Pseudomonadota</taxon>
        <taxon>Gammaproteobacteria</taxon>
        <taxon>Enterobacterales</taxon>
        <taxon>Yersiniaceae</taxon>
        <taxon>Serratia</taxon>
    </lineage>
</organism>
<accession>A0AAJ1YBE4</accession>
<dbReference type="InterPro" id="IPR046593">
    <property type="entry name" value="DUF6651"/>
</dbReference>
<gene>
    <name evidence="4" type="ORF">RDT67_01085</name>
</gene>
<dbReference type="Pfam" id="PF20356">
    <property type="entry name" value="DUF6651"/>
    <property type="match status" value="1"/>
</dbReference>
<feature type="compositionally biased region" description="Polar residues" evidence="2">
    <location>
        <begin position="214"/>
        <end position="225"/>
    </location>
</feature>
<proteinExistence type="predicted"/>
<feature type="domain" description="DUF6651" evidence="3">
    <location>
        <begin position="115"/>
        <end position="225"/>
    </location>
</feature>
<dbReference type="Proteomes" id="UP001224622">
    <property type="component" value="Unassembled WGS sequence"/>
</dbReference>